<feature type="domain" description="Thioredoxin" evidence="13">
    <location>
        <begin position="82"/>
        <end position="216"/>
    </location>
</feature>
<dbReference type="PROSITE" id="PS00194">
    <property type="entry name" value="THIOREDOXIN_1"/>
    <property type="match status" value="2"/>
</dbReference>
<dbReference type="GeneID" id="111243415"/>
<keyword evidence="9" id="KW-0413">Isomerase</keyword>
<evidence type="ECO:0000256" key="3">
    <source>
        <dbReference type="ARBA" id="ARBA00006347"/>
    </source>
</evidence>
<accession>A0A7M7M8X8</accession>
<dbReference type="CDD" id="cd02995">
    <property type="entry name" value="PDI_a_PDI_a'_C"/>
    <property type="match status" value="1"/>
</dbReference>
<evidence type="ECO:0000256" key="10">
    <source>
        <dbReference type="ARBA" id="ARBA00023284"/>
    </source>
</evidence>
<dbReference type="OMA" id="HEAANQY"/>
<keyword evidence="15" id="KW-1185">Reference proteome</keyword>
<dbReference type="PROSITE" id="PS51352">
    <property type="entry name" value="THIOREDOXIN_2"/>
    <property type="match status" value="3"/>
</dbReference>
<evidence type="ECO:0000256" key="7">
    <source>
        <dbReference type="ARBA" id="ARBA00022824"/>
    </source>
</evidence>
<evidence type="ECO:0000256" key="5">
    <source>
        <dbReference type="ARBA" id="ARBA00022729"/>
    </source>
</evidence>
<dbReference type="SUPFAM" id="SSF52833">
    <property type="entry name" value="Thioredoxin-like"/>
    <property type="match status" value="5"/>
</dbReference>
<feature type="domain" description="Thioredoxin" evidence="13">
    <location>
        <begin position="220"/>
        <end position="345"/>
    </location>
</feature>
<keyword evidence="12" id="KW-0812">Transmembrane</keyword>
<dbReference type="GO" id="GO:0005788">
    <property type="term" value="C:endoplasmic reticulum lumen"/>
    <property type="evidence" value="ECO:0007669"/>
    <property type="project" value="UniProtKB-SubCell"/>
</dbReference>
<dbReference type="GO" id="GO:0006457">
    <property type="term" value="P:protein folding"/>
    <property type="evidence" value="ECO:0007669"/>
    <property type="project" value="TreeGrafter"/>
</dbReference>
<dbReference type="EC" id="5.3.4.1" evidence="4"/>
<dbReference type="InterPro" id="IPR036249">
    <property type="entry name" value="Thioredoxin-like_sf"/>
</dbReference>
<feature type="transmembrane region" description="Helical" evidence="12">
    <location>
        <begin position="52"/>
        <end position="72"/>
    </location>
</feature>
<dbReference type="FunFam" id="3.40.30.10:FF:000107">
    <property type="entry name" value="Protein disulfide-isomerase 5-2"/>
    <property type="match status" value="1"/>
</dbReference>
<dbReference type="PANTHER" id="PTHR18929:SF210">
    <property type="entry name" value="PROTEIN DISULFIDE-ISOMERASE A4"/>
    <property type="match status" value="1"/>
</dbReference>
<proteinExistence type="inferred from homology"/>
<evidence type="ECO:0000256" key="2">
    <source>
        <dbReference type="ARBA" id="ARBA00004319"/>
    </source>
</evidence>
<evidence type="ECO:0000256" key="4">
    <source>
        <dbReference type="ARBA" id="ARBA00012723"/>
    </source>
</evidence>
<keyword evidence="12" id="KW-1133">Transmembrane helix</keyword>
<feature type="domain" description="Thioredoxin" evidence="13">
    <location>
        <begin position="538"/>
        <end position="687"/>
    </location>
</feature>
<dbReference type="EnsemblMetazoa" id="XM_022788948">
    <property type="protein sequence ID" value="XP_022644683"/>
    <property type="gene ID" value="LOC111243415"/>
</dbReference>
<feature type="disulfide bond" description="Redox-active" evidence="11">
    <location>
        <begin position="253"/>
        <end position="256"/>
    </location>
</feature>
<reference evidence="14" key="1">
    <citation type="submission" date="2021-01" db="UniProtKB">
        <authorList>
            <consortium name="EnsemblMetazoa"/>
        </authorList>
    </citation>
    <scope>IDENTIFICATION</scope>
</reference>
<keyword evidence="8 11" id="KW-1015">Disulfide bond</keyword>
<dbReference type="Proteomes" id="UP000594260">
    <property type="component" value="Unplaced"/>
</dbReference>
<dbReference type="NCBIfam" id="TIGR01130">
    <property type="entry name" value="ER_PDI_fam"/>
    <property type="match status" value="1"/>
</dbReference>
<keyword evidence="5" id="KW-0732">Signal</keyword>
<keyword evidence="7" id="KW-0256">Endoplasmic reticulum</keyword>
<dbReference type="Pfam" id="PF13848">
    <property type="entry name" value="Thioredoxin_6"/>
    <property type="match status" value="1"/>
</dbReference>
<dbReference type="GO" id="GO:0034976">
    <property type="term" value="P:response to endoplasmic reticulum stress"/>
    <property type="evidence" value="ECO:0007669"/>
    <property type="project" value="TreeGrafter"/>
</dbReference>
<dbReference type="CDD" id="cd02961">
    <property type="entry name" value="PDI_a_family"/>
    <property type="match status" value="2"/>
</dbReference>
<feature type="disulfide bond" description="Redox-active" evidence="11">
    <location>
        <begin position="609"/>
        <end position="612"/>
    </location>
</feature>
<evidence type="ECO:0000313" key="14">
    <source>
        <dbReference type="EnsemblMetazoa" id="XP_022644683"/>
    </source>
</evidence>
<dbReference type="InParanoid" id="A0A7M7M8X8"/>
<dbReference type="Gene3D" id="3.40.30.10">
    <property type="entry name" value="Glutaredoxin"/>
    <property type="match status" value="5"/>
</dbReference>
<protein>
    <recommendedName>
        <fullName evidence="4">protein disulfide-isomerase</fullName>
        <ecNumber evidence="4">5.3.4.1</ecNumber>
    </recommendedName>
</protein>
<comment type="catalytic activity">
    <reaction evidence="1">
        <text>Catalyzes the rearrangement of -S-S- bonds in proteins.</text>
        <dbReference type="EC" id="5.3.4.1"/>
    </reaction>
</comment>
<keyword evidence="6" id="KW-0677">Repeat</keyword>
<dbReference type="InterPro" id="IPR017937">
    <property type="entry name" value="Thioredoxin_CS"/>
</dbReference>
<sequence>MHCRIIVVSMKDSGLSIPYIYRKEHIFMYIQEVGATLRSIGKRTMKDSTDRMLVIMRYLVILNILAVCWASSEVDEQHLRAAKEDHAESEIPIVEGYGGTIDIKVDSDVLILTNDNFDIIVNAKPIILVNFYATWCGHCKKLAPEYERAATRLKGSDKVPRIPLAKVDASVELDIANRFGITGYPTLLVFQKGVHREYEGGMTAEAIVEEMKKLTDPNYKPPPTVVKVLVMHNFTIALAREKLALVEFYAPWCGHCKQLEPELERAARTLASRPDPIPVFKIDAVAEKDLAKEENIPGYPTLFVTRYGVKFRYDGPRDESGIVDYMIDQGKSPSEYLERQPQLKNHVKRTETTLIVGAFESLKSKFFERFLEAANFERGNFTFVHTDKFDVVNAVLGLKKMDIIALLQPEWLRSQFETVRLVYNHAKAQSRDLQDWFHAHSVPLVGHRTRKNLWKYNKYPMVVVYYDVNFSHEYRADTQITRRHVLMVARDYRDYHSDEELTFAVSNEETFMDELEMLKLADSPADVNVAFYASPKERYAMEPVDDFDAGVLRKFIEDVLEGKLKPVRKSQLAPKKQTGLARIVVGSTFEAEVLKEKKDIFIFFYAPDCGHCKNFMPDFKKIAKKYNGTNLKVAKLDAAHNEFPDEFAITGYPTLFFVPTGDKKNPVKFVGERNFENVIDFIEKNRNGKSEPRSEL</sequence>
<keyword evidence="12" id="KW-0472">Membrane</keyword>
<organism evidence="14 15">
    <name type="scientific">Varroa destructor</name>
    <name type="common">Honeybee mite</name>
    <dbReference type="NCBI Taxonomy" id="109461"/>
    <lineage>
        <taxon>Eukaryota</taxon>
        <taxon>Metazoa</taxon>
        <taxon>Ecdysozoa</taxon>
        <taxon>Arthropoda</taxon>
        <taxon>Chelicerata</taxon>
        <taxon>Arachnida</taxon>
        <taxon>Acari</taxon>
        <taxon>Parasitiformes</taxon>
        <taxon>Mesostigmata</taxon>
        <taxon>Gamasina</taxon>
        <taxon>Dermanyssoidea</taxon>
        <taxon>Varroidae</taxon>
        <taxon>Varroa</taxon>
    </lineage>
</organism>
<dbReference type="InterPro" id="IPR005792">
    <property type="entry name" value="Prot_disulphide_isomerase"/>
</dbReference>
<evidence type="ECO:0000256" key="12">
    <source>
        <dbReference type="SAM" id="Phobius"/>
    </source>
</evidence>
<evidence type="ECO:0000259" key="13">
    <source>
        <dbReference type="PROSITE" id="PS51352"/>
    </source>
</evidence>
<dbReference type="OrthoDB" id="427280at2759"/>
<dbReference type="GO" id="GO:0009986">
    <property type="term" value="C:cell surface"/>
    <property type="evidence" value="ECO:0007669"/>
    <property type="project" value="TreeGrafter"/>
</dbReference>
<evidence type="ECO:0000256" key="8">
    <source>
        <dbReference type="ARBA" id="ARBA00023157"/>
    </source>
</evidence>
<dbReference type="InterPro" id="IPR013766">
    <property type="entry name" value="Thioredoxin_domain"/>
</dbReference>
<dbReference type="KEGG" id="vde:111243415"/>
<keyword evidence="10 11" id="KW-0676">Redox-active center</keyword>
<evidence type="ECO:0000313" key="15">
    <source>
        <dbReference type="Proteomes" id="UP000594260"/>
    </source>
</evidence>
<dbReference type="Pfam" id="PF00085">
    <property type="entry name" value="Thioredoxin"/>
    <property type="match status" value="3"/>
</dbReference>
<dbReference type="PANTHER" id="PTHR18929">
    <property type="entry name" value="PROTEIN DISULFIDE ISOMERASE"/>
    <property type="match status" value="1"/>
</dbReference>
<evidence type="ECO:0000256" key="1">
    <source>
        <dbReference type="ARBA" id="ARBA00001182"/>
    </source>
</evidence>
<dbReference type="PRINTS" id="PR00421">
    <property type="entry name" value="THIOREDOXIN"/>
</dbReference>
<dbReference type="AlphaFoldDB" id="A0A7M7M8X8"/>
<comment type="subcellular location">
    <subcellularLocation>
        <location evidence="2">Endoplasmic reticulum lumen</location>
    </subcellularLocation>
</comment>
<dbReference type="RefSeq" id="XP_022644683.1">
    <property type="nucleotide sequence ID" value="XM_022788948.1"/>
</dbReference>
<evidence type="ECO:0000256" key="11">
    <source>
        <dbReference type="PIRSR" id="PIRSR605792-51"/>
    </source>
</evidence>
<evidence type="ECO:0000256" key="9">
    <source>
        <dbReference type="ARBA" id="ARBA00023235"/>
    </source>
</evidence>
<name>A0A7M7M8X8_VARDE</name>
<evidence type="ECO:0000256" key="6">
    <source>
        <dbReference type="ARBA" id="ARBA00022737"/>
    </source>
</evidence>
<comment type="similarity">
    <text evidence="3">Belongs to the protein disulfide isomerase family.</text>
</comment>
<dbReference type="GO" id="GO:0003756">
    <property type="term" value="F:protein disulfide isomerase activity"/>
    <property type="evidence" value="ECO:0007669"/>
    <property type="project" value="UniProtKB-EC"/>
</dbReference>